<proteinExistence type="predicted"/>
<evidence type="ECO:0008006" key="3">
    <source>
        <dbReference type="Google" id="ProtNLM"/>
    </source>
</evidence>
<evidence type="ECO:0000256" key="1">
    <source>
        <dbReference type="SAM" id="SignalP"/>
    </source>
</evidence>
<keyword evidence="1" id="KW-0732">Signal</keyword>
<sequence length="352" mass="40653">MRYRALLRVILLVWVHVTLVCAAPRYPKAFIDLAQEFIAEKHVVGKGHQTLGQKLIIEAFVERGAAIIGMACALTKVRKTFLRLVGQLRNPDRYKAKNKKHNAKNNPKNHPIYNPIYNPKNNAKNNPIYAAIRKETARKRREETLRQNPNIADRVLTKEQIADQCELWLNSTDDRLVGRNGEVLTWRAAIVSGSFAIYFGTTMRKLEDEWLRWLTERGSDLPGKKKNRPVLRRMNGDFITMKEAEVELGFWCAEVGVGDILNHNCRGKEDYLQTHLTNATRDIDDDDKPHCRLGQQLHRCIGKGSIKQKENRIYRVFASVAPITKHHFDDRPIDVKRRKLIWLNGIQCQVVH</sequence>
<accession>A0A7S0IHE7</accession>
<protein>
    <recommendedName>
        <fullName evidence="3">SET domain-containing protein</fullName>
    </recommendedName>
</protein>
<evidence type="ECO:0000313" key="2">
    <source>
        <dbReference type="EMBL" id="CAD8522051.1"/>
    </source>
</evidence>
<feature type="chain" id="PRO_5030773541" description="SET domain-containing protein" evidence="1">
    <location>
        <begin position="23"/>
        <end position="352"/>
    </location>
</feature>
<dbReference type="AlphaFoldDB" id="A0A7S0IHE7"/>
<name>A0A7S0IHE7_MICPS</name>
<gene>
    <name evidence="2" type="ORF">MCOM1403_LOCUS9363</name>
</gene>
<reference evidence="2" key="1">
    <citation type="submission" date="2021-01" db="EMBL/GenBank/DDBJ databases">
        <authorList>
            <person name="Corre E."/>
            <person name="Pelletier E."/>
            <person name="Niang G."/>
            <person name="Scheremetjew M."/>
            <person name="Finn R."/>
            <person name="Kale V."/>
            <person name="Holt S."/>
            <person name="Cochrane G."/>
            <person name="Meng A."/>
            <person name="Brown T."/>
            <person name="Cohen L."/>
        </authorList>
    </citation>
    <scope>NUCLEOTIDE SEQUENCE</scope>
    <source>
        <strain evidence="2">CCMP1723</strain>
    </source>
</reference>
<organism evidence="2">
    <name type="scientific">Micromonas pusilla</name>
    <name type="common">Picoplanktonic green alga</name>
    <name type="synonym">Chromulina pusilla</name>
    <dbReference type="NCBI Taxonomy" id="38833"/>
    <lineage>
        <taxon>Eukaryota</taxon>
        <taxon>Viridiplantae</taxon>
        <taxon>Chlorophyta</taxon>
        <taxon>Mamiellophyceae</taxon>
        <taxon>Mamiellales</taxon>
        <taxon>Mamiellaceae</taxon>
        <taxon>Micromonas</taxon>
    </lineage>
</organism>
<feature type="signal peptide" evidence="1">
    <location>
        <begin position="1"/>
        <end position="22"/>
    </location>
</feature>
<dbReference type="EMBL" id="HBEQ01011641">
    <property type="protein sequence ID" value="CAD8522051.1"/>
    <property type="molecule type" value="Transcribed_RNA"/>
</dbReference>